<dbReference type="AlphaFoldDB" id="A0A5B7DNF4"/>
<comment type="caution">
    <text evidence="1">The sequence shown here is derived from an EMBL/GenBank/DDBJ whole genome shotgun (WGS) entry which is preliminary data.</text>
</comment>
<dbReference type="Proteomes" id="UP000324222">
    <property type="component" value="Unassembled WGS sequence"/>
</dbReference>
<gene>
    <name evidence="1" type="ORF">E2C01_015615</name>
</gene>
<reference evidence="1 2" key="1">
    <citation type="submission" date="2019-05" db="EMBL/GenBank/DDBJ databases">
        <title>Another draft genome of Portunus trituberculatus and its Hox gene families provides insights of decapod evolution.</title>
        <authorList>
            <person name="Jeong J.-H."/>
            <person name="Song I."/>
            <person name="Kim S."/>
            <person name="Choi T."/>
            <person name="Kim D."/>
            <person name="Ryu S."/>
            <person name="Kim W."/>
        </authorList>
    </citation>
    <scope>NUCLEOTIDE SEQUENCE [LARGE SCALE GENOMIC DNA]</scope>
    <source>
        <tissue evidence="1">Muscle</tissue>
    </source>
</reference>
<organism evidence="1 2">
    <name type="scientific">Portunus trituberculatus</name>
    <name type="common">Swimming crab</name>
    <name type="synonym">Neptunus trituberculatus</name>
    <dbReference type="NCBI Taxonomy" id="210409"/>
    <lineage>
        <taxon>Eukaryota</taxon>
        <taxon>Metazoa</taxon>
        <taxon>Ecdysozoa</taxon>
        <taxon>Arthropoda</taxon>
        <taxon>Crustacea</taxon>
        <taxon>Multicrustacea</taxon>
        <taxon>Malacostraca</taxon>
        <taxon>Eumalacostraca</taxon>
        <taxon>Eucarida</taxon>
        <taxon>Decapoda</taxon>
        <taxon>Pleocyemata</taxon>
        <taxon>Brachyura</taxon>
        <taxon>Eubrachyura</taxon>
        <taxon>Portunoidea</taxon>
        <taxon>Portunidae</taxon>
        <taxon>Portuninae</taxon>
        <taxon>Portunus</taxon>
    </lineage>
</organism>
<sequence>MEVIRYLEYTQDLHATPPHADTFSIDLVMFVSKLVESQDQEQRVTCLSKTKKTEEQSIALVGLEEENTKLKSSVQQMVGFVYKIKDSYDAAEKIHLQIEE</sequence>
<name>A0A5B7DNF4_PORTR</name>
<evidence type="ECO:0000313" key="1">
    <source>
        <dbReference type="EMBL" id="MPC22599.1"/>
    </source>
</evidence>
<keyword evidence="2" id="KW-1185">Reference proteome</keyword>
<proteinExistence type="predicted"/>
<dbReference type="EMBL" id="VSRR010001105">
    <property type="protein sequence ID" value="MPC22599.1"/>
    <property type="molecule type" value="Genomic_DNA"/>
</dbReference>
<evidence type="ECO:0000313" key="2">
    <source>
        <dbReference type="Proteomes" id="UP000324222"/>
    </source>
</evidence>
<accession>A0A5B7DNF4</accession>
<protein>
    <submittedName>
        <fullName evidence="1">Uncharacterized protein</fullName>
    </submittedName>
</protein>